<keyword evidence="3" id="KW-1185">Reference proteome</keyword>
<dbReference type="AlphaFoldDB" id="A0A5A7NR03"/>
<dbReference type="RefSeq" id="WP_149956950.1">
    <property type="nucleotide sequence ID" value="NZ_BKDJ01000008.1"/>
</dbReference>
<organism evidence="2 3">
    <name type="scientific">Zafaria cholistanensis</name>
    <dbReference type="NCBI Taxonomy" id="1682741"/>
    <lineage>
        <taxon>Bacteria</taxon>
        <taxon>Bacillati</taxon>
        <taxon>Actinomycetota</taxon>
        <taxon>Actinomycetes</taxon>
        <taxon>Micrococcales</taxon>
        <taxon>Micrococcaceae</taxon>
        <taxon>Zafaria</taxon>
    </lineage>
</organism>
<dbReference type="PANTHER" id="PTHR36151">
    <property type="entry name" value="BLR2777 PROTEIN"/>
    <property type="match status" value="1"/>
</dbReference>
<evidence type="ECO:0000313" key="2">
    <source>
        <dbReference type="EMBL" id="GER23364.1"/>
    </source>
</evidence>
<dbReference type="Proteomes" id="UP000325307">
    <property type="component" value="Unassembled WGS sequence"/>
</dbReference>
<name>A0A5A7NR03_9MICC</name>
<comment type="caution">
    <text evidence="2">The sequence shown here is derived from an EMBL/GenBank/DDBJ whole genome shotgun (WGS) entry which is preliminary data.</text>
</comment>
<evidence type="ECO:0000313" key="3">
    <source>
        <dbReference type="Proteomes" id="UP000325307"/>
    </source>
</evidence>
<gene>
    <name evidence="2" type="ORF">NCCP1664_18600</name>
</gene>
<accession>A0A5A7NR03</accession>
<protein>
    <recommendedName>
        <fullName evidence="1">ER-bound oxygenase mpaB/mpaB'/Rubber oxygenase catalytic domain-containing protein</fullName>
    </recommendedName>
</protein>
<dbReference type="GO" id="GO:0016491">
    <property type="term" value="F:oxidoreductase activity"/>
    <property type="evidence" value="ECO:0007669"/>
    <property type="project" value="InterPro"/>
</dbReference>
<reference evidence="2 3" key="1">
    <citation type="submission" date="2019-09" db="EMBL/GenBank/DDBJ databases">
        <title>Arthrobacter zafarii sp. nov., a moderately thermotolerant and halotolerant actinobacterium isolated from Cholistan desert soil of Pakistan.</title>
        <authorList>
            <person name="Amin A."/>
            <person name="Ahmed I."/>
            <person name="Khalid N."/>
            <person name="Schumann P."/>
            <person name="Busse H.J."/>
            <person name="Khan I.U."/>
            <person name="Li S."/>
            <person name="Li W.J."/>
        </authorList>
    </citation>
    <scope>NUCLEOTIDE SEQUENCE [LARGE SCALE GENOMIC DNA]</scope>
    <source>
        <strain evidence="2 3">NCCP-1664</strain>
    </source>
</reference>
<proteinExistence type="predicted"/>
<dbReference type="Pfam" id="PF09995">
    <property type="entry name" value="MPAB_Lcp_cat"/>
    <property type="match status" value="1"/>
</dbReference>
<feature type="domain" description="ER-bound oxygenase mpaB/mpaB'/Rubber oxygenase catalytic" evidence="1">
    <location>
        <begin position="45"/>
        <end position="266"/>
    </location>
</feature>
<dbReference type="InterPro" id="IPR018713">
    <property type="entry name" value="MPAB/Lcp_cat_dom"/>
</dbReference>
<dbReference type="EMBL" id="BKDJ01000008">
    <property type="protein sequence ID" value="GER23364.1"/>
    <property type="molecule type" value="Genomic_DNA"/>
</dbReference>
<sequence length="307" mass="32923">MDLLAPLRTRLRLTFAGQAEGVPAWEQALENGGDAGYFAPDSAVWTVHGGMTPIAAGIRALLVQALHPGALAGVAEHSSYRADPLARLAGTIRWIFTVTYGDTAAARAACDYVRRRHRSVTGTYTDAAGAERPYSASDPALSEWVHLAFMDAFLRSYEIFRGPVPQGADAYVSEWAVAGELMGVVDPPRTEAALRARLQEYDDAGLLCGGARVVEVVRFLREPPLDPMLLPGYKVLFAAVADTLPDRYRELLGLERTRLGPFPLPTRLAGRAALAAVGAALGKVGPSEQAARRRLARLGVLPAKDVP</sequence>
<dbReference type="PANTHER" id="PTHR36151:SF3">
    <property type="entry name" value="ER-BOUND OXYGENASE MPAB_MPAB'_RUBBER OXYGENASE CATALYTIC DOMAIN-CONTAINING PROTEIN"/>
    <property type="match status" value="1"/>
</dbReference>
<evidence type="ECO:0000259" key="1">
    <source>
        <dbReference type="Pfam" id="PF09995"/>
    </source>
</evidence>
<dbReference type="OrthoDB" id="108890at2"/>